<feature type="domain" description="RNA 2-O ribose methyltransferase substrate binding" evidence="10">
    <location>
        <begin position="44"/>
        <end position="124"/>
    </location>
</feature>
<keyword evidence="8" id="KW-0496">Mitochondrion</keyword>
<dbReference type="CDD" id="cd18105">
    <property type="entry name" value="SpoU-like_MRM1"/>
    <property type="match status" value="1"/>
</dbReference>
<dbReference type="SUPFAM" id="SSF75217">
    <property type="entry name" value="alpha/beta knot"/>
    <property type="match status" value="1"/>
</dbReference>
<dbReference type="InterPro" id="IPR001537">
    <property type="entry name" value="SpoU_MeTrfase"/>
</dbReference>
<evidence type="ECO:0000256" key="3">
    <source>
        <dbReference type="ARBA" id="ARBA00022552"/>
    </source>
</evidence>
<name>A0A9W8LH46_9FUNG</name>
<evidence type="ECO:0000313" key="11">
    <source>
        <dbReference type="EMBL" id="KAJ2781452.1"/>
    </source>
</evidence>
<dbReference type="InterPro" id="IPR013123">
    <property type="entry name" value="SpoU_subst-bd"/>
</dbReference>
<dbReference type="Gene3D" id="3.40.1280.10">
    <property type="match status" value="1"/>
</dbReference>
<evidence type="ECO:0000256" key="5">
    <source>
        <dbReference type="ARBA" id="ARBA00022679"/>
    </source>
</evidence>
<dbReference type="PANTHER" id="PTHR46103:SF1">
    <property type="entry name" value="RRNA METHYLTRANSFERASE 1, MITOCHONDRIAL"/>
    <property type="match status" value="1"/>
</dbReference>
<evidence type="ECO:0000256" key="4">
    <source>
        <dbReference type="ARBA" id="ARBA00022603"/>
    </source>
</evidence>
<gene>
    <name evidence="11" type="primary">MRM1</name>
    <name evidence="11" type="ORF">H4R18_002873</name>
</gene>
<dbReference type="OrthoDB" id="270651at2759"/>
<dbReference type="EMBL" id="JANBUL010000104">
    <property type="protein sequence ID" value="KAJ2781452.1"/>
    <property type="molecule type" value="Genomic_DNA"/>
</dbReference>
<dbReference type="GO" id="GO:0005739">
    <property type="term" value="C:mitochondrion"/>
    <property type="evidence" value="ECO:0007669"/>
    <property type="project" value="UniProtKB-SubCell"/>
</dbReference>
<reference evidence="11" key="1">
    <citation type="submission" date="2022-07" db="EMBL/GenBank/DDBJ databases">
        <title>Phylogenomic reconstructions and comparative analyses of Kickxellomycotina fungi.</title>
        <authorList>
            <person name="Reynolds N.K."/>
            <person name="Stajich J.E."/>
            <person name="Barry K."/>
            <person name="Grigoriev I.V."/>
            <person name="Crous P."/>
            <person name="Smith M.E."/>
        </authorList>
    </citation>
    <scope>NUCLEOTIDE SEQUENCE</scope>
    <source>
        <strain evidence="11">NBRC 105414</strain>
    </source>
</reference>
<evidence type="ECO:0000256" key="2">
    <source>
        <dbReference type="ARBA" id="ARBA00007228"/>
    </source>
</evidence>
<keyword evidence="12" id="KW-1185">Reference proteome</keyword>
<evidence type="ECO:0000256" key="6">
    <source>
        <dbReference type="ARBA" id="ARBA00022691"/>
    </source>
</evidence>
<keyword evidence="6" id="KW-0949">S-adenosyl-L-methionine</keyword>
<proteinExistence type="inferred from homology"/>
<dbReference type="SMART" id="SM00967">
    <property type="entry name" value="SpoU_sub_bind"/>
    <property type="match status" value="1"/>
</dbReference>
<dbReference type="Gene3D" id="3.30.1330.30">
    <property type="match status" value="1"/>
</dbReference>
<dbReference type="PANTHER" id="PTHR46103">
    <property type="entry name" value="RRNA METHYLTRANSFERASE 1, MITOCHONDRIAL"/>
    <property type="match status" value="1"/>
</dbReference>
<dbReference type="Pfam" id="PF00588">
    <property type="entry name" value="SpoU_methylase"/>
    <property type="match status" value="1"/>
</dbReference>
<comment type="subcellular location">
    <subcellularLocation>
        <location evidence="1">Mitochondrion</location>
    </subcellularLocation>
</comment>
<dbReference type="Proteomes" id="UP001140217">
    <property type="component" value="Unassembled WGS sequence"/>
</dbReference>
<dbReference type="InterPro" id="IPR029028">
    <property type="entry name" value="Alpha/beta_knot_MTases"/>
</dbReference>
<dbReference type="GO" id="GO:0003723">
    <property type="term" value="F:RNA binding"/>
    <property type="evidence" value="ECO:0007669"/>
    <property type="project" value="InterPro"/>
</dbReference>
<dbReference type="InterPro" id="IPR047261">
    <property type="entry name" value="MRM1_MeTrfase_dom"/>
</dbReference>
<evidence type="ECO:0000256" key="7">
    <source>
        <dbReference type="ARBA" id="ARBA00022946"/>
    </source>
</evidence>
<evidence type="ECO:0000256" key="9">
    <source>
        <dbReference type="ARBA" id="ARBA00034881"/>
    </source>
</evidence>
<evidence type="ECO:0000313" key="12">
    <source>
        <dbReference type="Proteomes" id="UP001140217"/>
    </source>
</evidence>
<comment type="similarity">
    <text evidence="2">Belongs to the class IV-like SAM-binding methyltransferase superfamily. RNA methyltransferase TrmH family.</text>
</comment>
<keyword evidence="5" id="KW-0808">Transferase</keyword>
<accession>A0A9W8LH46</accession>
<keyword evidence="4 11" id="KW-0489">Methyltransferase</keyword>
<dbReference type="InterPro" id="IPR029026">
    <property type="entry name" value="tRNA_m1G_MTases_N"/>
</dbReference>
<evidence type="ECO:0000256" key="1">
    <source>
        <dbReference type="ARBA" id="ARBA00004173"/>
    </source>
</evidence>
<sequence>MRLLALRVATGAGSARRAAHSRARAAGSKSRQQLIRADMPSSELLFGVWPVKAALAEGRRIVYGAYLQSDYDDDLPRIQHESICETLRASGVPFRQAPKAALDGAVARQAHQGVVLKVGRYDPPRVRSVTPLADGRYCVVPAKGESIRHKPRRRLPLWLYLDEIQDPHNLGSMLRSALFFGADAVLTPAQHVCRTTPLVSKISAGAMEALALYRTAVPLDFLRGAQAAGWAVVCASPSGAPAPAPLPPLPPPLARPTILVIGGEAYGVSKDIEDLADARVHIPAPAALPPHADSLNAGVAAGILLSQLRFSGE</sequence>
<keyword evidence="3" id="KW-0698">rRNA processing</keyword>
<dbReference type="InterPro" id="IPR047182">
    <property type="entry name" value="MRM1"/>
</dbReference>
<dbReference type="InterPro" id="IPR029064">
    <property type="entry name" value="Ribosomal_eL30-like_sf"/>
</dbReference>
<keyword evidence="7" id="KW-0809">Transit peptide</keyword>
<dbReference type="AlphaFoldDB" id="A0A9W8LH46"/>
<dbReference type="Pfam" id="PF08032">
    <property type="entry name" value="SpoU_sub_bind"/>
    <property type="match status" value="1"/>
</dbReference>
<evidence type="ECO:0000259" key="10">
    <source>
        <dbReference type="SMART" id="SM00967"/>
    </source>
</evidence>
<comment type="caution">
    <text evidence="11">The sequence shown here is derived from an EMBL/GenBank/DDBJ whole genome shotgun (WGS) entry which is preliminary data.</text>
</comment>
<evidence type="ECO:0000256" key="8">
    <source>
        <dbReference type="ARBA" id="ARBA00023128"/>
    </source>
</evidence>
<protein>
    <recommendedName>
        <fullName evidence="9">rRNA methyltransferase 1, mitochondrial</fullName>
    </recommendedName>
</protein>
<dbReference type="GO" id="GO:0016435">
    <property type="term" value="F:rRNA (guanine) methyltransferase activity"/>
    <property type="evidence" value="ECO:0007669"/>
    <property type="project" value="TreeGrafter"/>
</dbReference>
<dbReference type="SUPFAM" id="SSF55315">
    <property type="entry name" value="L30e-like"/>
    <property type="match status" value="1"/>
</dbReference>
<organism evidence="11 12">
    <name type="scientific">Coemansia javaensis</name>
    <dbReference type="NCBI Taxonomy" id="2761396"/>
    <lineage>
        <taxon>Eukaryota</taxon>
        <taxon>Fungi</taxon>
        <taxon>Fungi incertae sedis</taxon>
        <taxon>Zoopagomycota</taxon>
        <taxon>Kickxellomycotina</taxon>
        <taxon>Kickxellomycetes</taxon>
        <taxon>Kickxellales</taxon>
        <taxon>Kickxellaceae</taxon>
        <taxon>Coemansia</taxon>
    </lineage>
</organism>